<sequence>MKKKIEELFRLAMKAQEKTSAFVSFETSNHGWGCVVMIMDDGFEVNHGYDGWYEMDMFYSDEKSEEQYQKAKEHLIRLLRKKRKVATA</sequence>
<gene>
    <name evidence="1" type="ORF">LKD40_00630</name>
</gene>
<dbReference type="AlphaFoldDB" id="A0AAW4W599"/>
<proteinExistence type="predicted"/>
<dbReference type="Proteomes" id="UP001198612">
    <property type="component" value="Unassembled WGS sequence"/>
</dbReference>
<accession>A0AAW4W599</accession>
<evidence type="ECO:0000313" key="2">
    <source>
        <dbReference type="Proteomes" id="UP001198612"/>
    </source>
</evidence>
<dbReference type="EMBL" id="JAJEQQ010000001">
    <property type="protein sequence ID" value="MCC2226329.1"/>
    <property type="molecule type" value="Genomic_DNA"/>
</dbReference>
<name>A0AAW4W599_9FIRM</name>
<dbReference type="RefSeq" id="WP_173735125.1">
    <property type="nucleotide sequence ID" value="NZ_JAJEQQ010000001.1"/>
</dbReference>
<evidence type="ECO:0008006" key="3">
    <source>
        <dbReference type="Google" id="ProtNLM"/>
    </source>
</evidence>
<comment type="caution">
    <text evidence="1">The sequence shown here is derived from an EMBL/GenBank/DDBJ whole genome shotgun (WGS) entry which is preliminary data.</text>
</comment>
<evidence type="ECO:0000313" key="1">
    <source>
        <dbReference type="EMBL" id="MCC2226329.1"/>
    </source>
</evidence>
<keyword evidence="2" id="KW-1185">Reference proteome</keyword>
<protein>
    <recommendedName>
        <fullName evidence="3">Phage protein</fullName>
    </recommendedName>
</protein>
<organism evidence="1 2">
    <name type="scientific">Blautia fusiformis</name>
    <dbReference type="NCBI Taxonomy" id="2881264"/>
    <lineage>
        <taxon>Bacteria</taxon>
        <taxon>Bacillati</taxon>
        <taxon>Bacillota</taxon>
        <taxon>Clostridia</taxon>
        <taxon>Lachnospirales</taxon>
        <taxon>Lachnospiraceae</taxon>
        <taxon>Blautia</taxon>
    </lineage>
</organism>
<reference evidence="1 2" key="1">
    <citation type="submission" date="2021-10" db="EMBL/GenBank/DDBJ databases">
        <title>Anaerobic single-cell dispensing facilitates the cultivation of human gut bacteria.</title>
        <authorList>
            <person name="Afrizal A."/>
        </authorList>
    </citation>
    <scope>NUCLEOTIDE SEQUENCE [LARGE SCALE GENOMIC DNA]</scope>
    <source>
        <strain evidence="1 2">CLA-AA-H217</strain>
    </source>
</reference>